<dbReference type="EMBL" id="CP075584">
    <property type="protein sequence ID" value="WBM80902.1"/>
    <property type="molecule type" value="Genomic_DNA"/>
</dbReference>
<dbReference type="GO" id="GO:0004519">
    <property type="term" value="F:endonuclease activity"/>
    <property type="evidence" value="ECO:0007669"/>
    <property type="project" value="UniProtKB-KW"/>
</dbReference>
<keyword evidence="2" id="KW-0378">Hydrolase</keyword>
<reference evidence="2 3" key="1">
    <citation type="submission" date="2021-05" db="EMBL/GenBank/DDBJ databases">
        <authorList>
            <person name="Kumar R."/>
            <person name="Kumar A."/>
            <person name="Mukhia S."/>
        </authorList>
    </citation>
    <scope>NUCLEOTIDE SEQUENCE [LARGE SCALE GENOMIC DNA]</scope>
    <source>
        <strain evidence="2 3">ERMR7:08</strain>
    </source>
</reference>
<dbReference type="Pfam" id="PF13391">
    <property type="entry name" value="HNH_2"/>
    <property type="match status" value="1"/>
</dbReference>
<evidence type="ECO:0000313" key="3">
    <source>
        <dbReference type="Proteomes" id="UP001212421"/>
    </source>
</evidence>
<organism evidence="2 3">
    <name type="scientific">Cryobacterium breve</name>
    <dbReference type="NCBI Taxonomy" id="1259258"/>
    <lineage>
        <taxon>Bacteria</taxon>
        <taxon>Bacillati</taxon>
        <taxon>Actinomycetota</taxon>
        <taxon>Actinomycetes</taxon>
        <taxon>Micrococcales</taxon>
        <taxon>Microbacteriaceae</taxon>
        <taxon>Cryobacterium</taxon>
    </lineage>
</organism>
<accession>A0ABY7NGL3</accession>
<dbReference type="InterPro" id="IPR003615">
    <property type="entry name" value="HNH_nuc"/>
</dbReference>
<sequence>MLELNDYLDLTVATAGAQWRGLLQREYVSAGKKQEDFTPLETLLCFGLGLIGSQAKSGNINIPESSPAAIKLAELFKRSTGSLALKLANLDGRRAHRAKHEQQLWIRLTEDRFQFEVLYALILTAGRSVGLDAEKLPDFLGFEDNRLRLVTEADTVSDSELLVSVRGHRVTLPGSDEIDIRDTERALLGTARVGQQQFARKVLTNSGFACVFCGLSTRAAGLPSSRMLVASHIKPWSESAGEERVDPRNGLAACPTHDAAFEAHLFSVDTNGTIVRSPALDRAIANDASWQRNFGQNGLAPKLILPSFATTPSARYTDWHYSQFSVEFLY</sequence>
<protein>
    <submittedName>
        <fullName evidence="2">HNH endonuclease</fullName>
    </submittedName>
</protein>
<keyword evidence="2" id="KW-0540">Nuclease</keyword>
<dbReference type="Proteomes" id="UP001212421">
    <property type="component" value="Chromosome"/>
</dbReference>
<gene>
    <name evidence="2" type="ORF">KIV56_06255</name>
</gene>
<name>A0ABY7NGL3_9MICO</name>
<proteinExistence type="predicted"/>
<dbReference type="RefSeq" id="WP_281535615.1">
    <property type="nucleotide sequence ID" value="NZ_CP075584.1"/>
</dbReference>
<feature type="domain" description="HNH nuclease" evidence="1">
    <location>
        <begin position="210"/>
        <end position="269"/>
    </location>
</feature>
<keyword evidence="2" id="KW-0255">Endonuclease</keyword>
<evidence type="ECO:0000259" key="1">
    <source>
        <dbReference type="Pfam" id="PF13391"/>
    </source>
</evidence>
<evidence type="ECO:0000313" key="2">
    <source>
        <dbReference type="EMBL" id="WBM80902.1"/>
    </source>
</evidence>
<keyword evidence="3" id="KW-1185">Reference proteome</keyword>